<keyword evidence="3" id="KW-1185">Reference proteome</keyword>
<dbReference type="Pfam" id="PF07995">
    <property type="entry name" value="GSDH"/>
    <property type="match status" value="1"/>
</dbReference>
<organism evidence="2 3">
    <name type="scientific">Thermoflexibacter ruber</name>
    <dbReference type="NCBI Taxonomy" id="1003"/>
    <lineage>
        <taxon>Bacteria</taxon>
        <taxon>Pseudomonadati</taxon>
        <taxon>Bacteroidota</taxon>
        <taxon>Cytophagia</taxon>
        <taxon>Cytophagales</taxon>
        <taxon>Thermoflexibacteraceae</taxon>
        <taxon>Thermoflexibacter</taxon>
    </lineage>
</organism>
<gene>
    <name evidence="2" type="ORF">SAMN04488541_102736</name>
</gene>
<dbReference type="InterPro" id="IPR012938">
    <property type="entry name" value="Glc/Sorbosone_DH"/>
</dbReference>
<evidence type="ECO:0000313" key="2">
    <source>
        <dbReference type="EMBL" id="SFF34574.1"/>
    </source>
</evidence>
<dbReference type="PANTHER" id="PTHR19328:SF75">
    <property type="entry name" value="ALDOSE SUGAR DEHYDROGENASE YLII"/>
    <property type="match status" value="1"/>
</dbReference>
<dbReference type="SUPFAM" id="SSF50952">
    <property type="entry name" value="Soluble quinoprotein glucose dehydrogenase"/>
    <property type="match status" value="1"/>
</dbReference>
<dbReference type="Proteomes" id="UP000199513">
    <property type="component" value="Unassembled WGS sequence"/>
</dbReference>
<dbReference type="STRING" id="1003.SAMN04488541_102736"/>
<dbReference type="OrthoDB" id="9770043at2"/>
<dbReference type="RefSeq" id="WP_091548004.1">
    <property type="nucleotide sequence ID" value="NZ_FONY01000027.1"/>
</dbReference>
<dbReference type="InterPro" id="IPR011042">
    <property type="entry name" value="6-blade_b-propeller_TolB-like"/>
</dbReference>
<proteinExistence type="predicted"/>
<protein>
    <submittedName>
        <fullName evidence="2">Glucose/arabinose dehydrogenase, beta-propeller fold</fullName>
    </submittedName>
</protein>
<sequence length="405" mass="44899">MEKQIKFSSIILLAFLLLVIVGVCACKKEAQEPDIVDTTPLNPAQWQTFDAFPTLSFRAPVDMTHAGDGTNRIFVVEQAGRIQVFPNSTNATQSTFLDITSRVLSGGELGLLGLAFHPDYRNNGLLFINYTRRNTSGQTESVISRFRVNSANPNQADANSEQILLTFPQPFANHNGGSIFFGNDGFLYIASGDGGSGGDPQNNSQNLGNLLGKILRIDVNRTEGNLQYAIPSDNPFVSTPNARREIYAYGLRNPWKTSLDRQSGRIWSADVGQNAREEVNLIEKGGNYGWRFREGKICYNPAANCPSQDLVEPIWDYSHAEGRSVTGGYVYRGRKFPELRGKYIYGDYISGKVWVLTYDEANKTVKNEDLLQVLGAISSFGQDEEGEVYVCNYQSGKILGIRKTQ</sequence>
<dbReference type="PROSITE" id="PS51257">
    <property type="entry name" value="PROKAR_LIPOPROTEIN"/>
    <property type="match status" value="1"/>
</dbReference>
<accession>A0A1I2HWY8</accession>
<dbReference type="InterPro" id="IPR011041">
    <property type="entry name" value="Quinoprot_gluc/sorb_DH_b-prop"/>
</dbReference>
<dbReference type="Gene3D" id="2.120.10.30">
    <property type="entry name" value="TolB, C-terminal domain"/>
    <property type="match status" value="1"/>
</dbReference>
<dbReference type="EMBL" id="FONY01000027">
    <property type="protein sequence ID" value="SFF34574.1"/>
    <property type="molecule type" value="Genomic_DNA"/>
</dbReference>
<reference evidence="2 3" key="1">
    <citation type="submission" date="2016-10" db="EMBL/GenBank/DDBJ databases">
        <authorList>
            <person name="de Groot N.N."/>
        </authorList>
    </citation>
    <scope>NUCLEOTIDE SEQUENCE [LARGE SCALE GENOMIC DNA]</scope>
    <source>
        <strain>GEY</strain>
        <strain evidence="3">DSM 9560</strain>
    </source>
</reference>
<evidence type="ECO:0000259" key="1">
    <source>
        <dbReference type="Pfam" id="PF07995"/>
    </source>
</evidence>
<feature type="domain" description="Glucose/Sorbosone dehydrogenase" evidence="1">
    <location>
        <begin position="58"/>
        <end position="398"/>
    </location>
</feature>
<dbReference type="PANTHER" id="PTHR19328">
    <property type="entry name" value="HEDGEHOG-INTERACTING PROTEIN"/>
    <property type="match status" value="1"/>
</dbReference>
<evidence type="ECO:0000313" key="3">
    <source>
        <dbReference type="Proteomes" id="UP000199513"/>
    </source>
</evidence>
<dbReference type="AlphaFoldDB" id="A0A1I2HWY8"/>
<name>A0A1I2HWY8_9BACT</name>